<feature type="site" description="Transition state stabilizer" evidence="14">
    <location>
        <position position="17"/>
    </location>
</feature>
<feature type="binding site" evidence="14">
    <location>
        <position position="272"/>
    </location>
    <ligand>
        <name>a divalent metal cation</name>
        <dbReference type="ChEBI" id="CHEBI:60240"/>
    </ligand>
</feature>
<dbReference type="SUPFAM" id="SSF69765">
    <property type="entry name" value="IpsF-like"/>
    <property type="match status" value="1"/>
</dbReference>
<feature type="site" description="Transition state stabilizer" evidence="14">
    <location>
        <position position="24"/>
    </location>
</feature>
<dbReference type="InterPro" id="IPR003526">
    <property type="entry name" value="MECDP_synthase"/>
</dbReference>
<feature type="binding site" evidence="14">
    <location>
        <position position="238"/>
    </location>
    <ligand>
        <name>a divalent metal cation</name>
        <dbReference type="ChEBI" id="CHEBI:60240"/>
    </ligand>
</feature>
<gene>
    <name evidence="14" type="primary">ispDF</name>
    <name evidence="16" type="ORF">FHS55_001936</name>
</gene>
<comment type="function">
    <text evidence="14">Bifunctional enzyme that catalyzes the formation of 4-diphosphocytidyl-2-C-methyl-D-erythritol from CTP and 2-C-methyl-D-erythritol 4-phosphate (MEP) (IspD), and catalyzes the conversion of 4-diphosphocytidyl-2-C-methyl-D-erythritol 2-phosphate (CDP-ME2P) to 2-C-methyl-D-erythritol 2,4-cyclodiphosphate (ME-CPP) with a corresponding release of cytidine 5-monophosphate (CMP) (IspF).</text>
</comment>
<feature type="binding site" evidence="14">
    <location>
        <begin position="286"/>
        <end position="288"/>
    </location>
    <ligand>
        <name>4-CDP-2-C-methyl-D-erythritol 2-phosphate</name>
        <dbReference type="ChEBI" id="CHEBI:57919"/>
    </ligand>
</feature>
<sequence length="390" mass="40390">MGLRTDVIVVAAGSGQRAGDGIPKQYRSIGGRTVLRRTLEAFAGSNGIRHILPVINPEHAALCADSAAGLPGVLAPVAGGATRQASVRAGLEALADDPPDLVLIHDAARPFVSPRLVARAIAAAERHGAAVPVLALVDTIKSVPETGFIASGPDRDALRSVQTPQAFRYALIRDAHRLQTHSAHLTDDAAVAEAAGHKVAVFPGDPANVKLTTPEDFVTAERTAAADLLDVRTATGFDVHAFGPGDHVMLGGVRIPHGFGLSGHSDADVVLHALTDALLGTIGSGDIGHHFPPSDPQWKGAASDQFLAHAARLVRDAGGRIAHLDATVICEAPKIGPHREAMRARIAAIAGISLARVSVKATTSEQLGFTGRREGIAALAAATVRLPWID</sequence>
<dbReference type="InterPro" id="IPR018294">
    <property type="entry name" value="ISPD_synthase_CS"/>
</dbReference>
<dbReference type="AlphaFoldDB" id="A0A839Z9L7"/>
<feature type="binding site" evidence="14">
    <location>
        <begin position="362"/>
        <end position="365"/>
    </location>
    <ligand>
        <name>4-CDP-2-C-methyl-D-erythritol 2-phosphate</name>
        <dbReference type="ChEBI" id="CHEBI:57919"/>
    </ligand>
</feature>
<comment type="similarity">
    <text evidence="6">Belongs to the IspF family.</text>
</comment>
<keyword evidence="13 14" id="KW-0511">Multifunctional enzyme</keyword>
<evidence type="ECO:0000256" key="2">
    <source>
        <dbReference type="ARBA" id="ARBA00001282"/>
    </source>
</evidence>
<dbReference type="GO" id="GO:0008685">
    <property type="term" value="F:2-C-methyl-D-erythritol 2,4-cyclodiphosphate synthase activity"/>
    <property type="evidence" value="ECO:0007669"/>
    <property type="project" value="UniProtKB-UniRule"/>
</dbReference>
<dbReference type="GO" id="GO:0046872">
    <property type="term" value="F:metal ion binding"/>
    <property type="evidence" value="ECO:0007669"/>
    <property type="project" value="UniProtKB-KW"/>
</dbReference>
<dbReference type="EC" id="2.7.7.60" evidence="14"/>
<dbReference type="Pfam" id="PF02542">
    <property type="entry name" value="YgbB"/>
    <property type="match status" value="1"/>
</dbReference>
<evidence type="ECO:0000256" key="5">
    <source>
        <dbReference type="ARBA" id="ARBA00004787"/>
    </source>
</evidence>
<feature type="site" description="Positions MEP for the nucleophilic attack" evidence="14">
    <location>
        <position position="155"/>
    </location>
</feature>
<evidence type="ECO:0000256" key="8">
    <source>
        <dbReference type="ARBA" id="ARBA00022679"/>
    </source>
</evidence>
<evidence type="ECO:0000256" key="9">
    <source>
        <dbReference type="ARBA" id="ARBA00022695"/>
    </source>
</evidence>
<comment type="catalytic activity">
    <reaction evidence="1 14">
        <text>4-CDP-2-C-methyl-D-erythritol 2-phosphate = 2-C-methyl-D-erythritol 2,4-cyclic diphosphate + CMP</text>
        <dbReference type="Rhea" id="RHEA:23864"/>
        <dbReference type="ChEBI" id="CHEBI:57919"/>
        <dbReference type="ChEBI" id="CHEBI:58483"/>
        <dbReference type="ChEBI" id="CHEBI:60377"/>
        <dbReference type="EC" id="4.6.1.12"/>
    </reaction>
</comment>
<feature type="site" description="Transition state stabilizer" evidence="14">
    <location>
        <position position="363"/>
    </location>
</feature>
<evidence type="ECO:0000313" key="16">
    <source>
        <dbReference type="EMBL" id="MBB3771337.1"/>
    </source>
</evidence>
<dbReference type="PANTHER" id="PTHR43181">
    <property type="entry name" value="2-C-METHYL-D-ERYTHRITOL 2,4-CYCLODIPHOSPHATE SYNTHASE, CHLOROPLASTIC"/>
    <property type="match status" value="1"/>
</dbReference>
<dbReference type="GO" id="GO:0016114">
    <property type="term" value="P:terpenoid biosynthetic process"/>
    <property type="evidence" value="ECO:0007669"/>
    <property type="project" value="InterPro"/>
</dbReference>
<dbReference type="Pfam" id="PF01128">
    <property type="entry name" value="IspD"/>
    <property type="match status" value="1"/>
</dbReference>
<dbReference type="HAMAP" id="MF_00108">
    <property type="entry name" value="IspD"/>
    <property type="match status" value="1"/>
</dbReference>
<feature type="site" description="Positions MEP for the nucleophilic attack" evidence="14">
    <location>
        <position position="210"/>
    </location>
</feature>
<dbReference type="RefSeq" id="WP_183189502.1">
    <property type="nucleotide sequence ID" value="NZ_JACICD010000003.1"/>
</dbReference>
<feature type="binding site" evidence="14">
    <location>
        <position position="369"/>
    </location>
    <ligand>
        <name>4-CDP-2-C-methyl-D-erythritol 2-phosphate</name>
        <dbReference type="ChEBI" id="CHEBI:57919"/>
    </ligand>
</feature>
<dbReference type="InterPro" id="IPR034683">
    <property type="entry name" value="IspD/TarI"/>
</dbReference>
<comment type="similarity">
    <text evidence="14">In the C-terminal section; belongs to the IspF family.</text>
</comment>
<dbReference type="InterPro" id="IPR036571">
    <property type="entry name" value="MECDP_synthase_sf"/>
</dbReference>
<dbReference type="EMBL" id="JACICD010000003">
    <property type="protein sequence ID" value="MBB3771337.1"/>
    <property type="molecule type" value="Genomic_DNA"/>
</dbReference>
<keyword evidence="17" id="KW-1185">Reference proteome</keyword>
<comment type="caution">
    <text evidence="14">Lacks conserved residue(s) required for the propagation of feature annotation.</text>
</comment>
<dbReference type="PROSITE" id="PS01295">
    <property type="entry name" value="ISPD"/>
    <property type="match status" value="1"/>
</dbReference>
<dbReference type="InterPro" id="IPR020555">
    <property type="entry name" value="MECDP_synthase_CS"/>
</dbReference>
<dbReference type="SUPFAM" id="SSF53448">
    <property type="entry name" value="Nucleotide-diphospho-sugar transferases"/>
    <property type="match status" value="1"/>
</dbReference>
<comment type="catalytic activity">
    <reaction evidence="2 14">
        <text>2-C-methyl-D-erythritol 4-phosphate + CTP + H(+) = 4-CDP-2-C-methyl-D-erythritol + diphosphate</text>
        <dbReference type="Rhea" id="RHEA:13429"/>
        <dbReference type="ChEBI" id="CHEBI:15378"/>
        <dbReference type="ChEBI" id="CHEBI:33019"/>
        <dbReference type="ChEBI" id="CHEBI:37563"/>
        <dbReference type="ChEBI" id="CHEBI:57823"/>
        <dbReference type="ChEBI" id="CHEBI:58262"/>
        <dbReference type="EC" id="2.7.7.60"/>
    </reaction>
</comment>
<comment type="pathway">
    <text evidence="4 14">Isoprenoid biosynthesis; isopentenyl diphosphate biosynthesis via DXP pathway; isopentenyl diphosphate from 1-deoxy-D-xylulose 5-phosphate: step 4/6.</text>
</comment>
<evidence type="ECO:0000256" key="11">
    <source>
        <dbReference type="ARBA" id="ARBA00023229"/>
    </source>
</evidence>
<dbReference type="HAMAP" id="MF_00107">
    <property type="entry name" value="IspF"/>
    <property type="match status" value="1"/>
</dbReference>
<feature type="site" description="Transition state stabilizer" evidence="14">
    <location>
        <position position="264"/>
    </location>
</feature>
<dbReference type="InterPro" id="IPR001228">
    <property type="entry name" value="IspD"/>
</dbReference>
<keyword evidence="9 14" id="KW-0548">Nucleotidyltransferase</keyword>
<evidence type="ECO:0000259" key="15">
    <source>
        <dbReference type="Pfam" id="PF02542"/>
    </source>
</evidence>
<reference evidence="16 17" key="1">
    <citation type="submission" date="2020-08" db="EMBL/GenBank/DDBJ databases">
        <title>Genomic Encyclopedia of Type Strains, Phase IV (KMG-IV): sequencing the most valuable type-strain genomes for metagenomic binning, comparative biology and taxonomic classification.</title>
        <authorList>
            <person name="Goeker M."/>
        </authorList>
    </citation>
    <scope>NUCLEOTIDE SEQUENCE [LARGE SCALE GENOMIC DNA]</scope>
    <source>
        <strain evidence="16 17">DSM 5895</strain>
    </source>
</reference>
<evidence type="ECO:0000313" key="17">
    <source>
        <dbReference type="Proteomes" id="UP000533469"/>
    </source>
</evidence>
<evidence type="ECO:0000256" key="6">
    <source>
        <dbReference type="ARBA" id="ARBA00008480"/>
    </source>
</evidence>
<evidence type="ECO:0000256" key="10">
    <source>
        <dbReference type="ARBA" id="ARBA00022723"/>
    </source>
</evidence>
<keyword evidence="11 14" id="KW-0414">Isoprene biosynthesis</keyword>
<feature type="binding site" evidence="14">
    <location>
        <begin position="238"/>
        <end position="240"/>
    </location>
    <ligand>
        <name>4-CDP-2-C-methyl-D-erythritol 2-phosphate</name>
        <dbReference type="ChEBI" id="CHEBI:57919"/>
    </ligand>
</feature>
<accession>A0A839Z9L7</accession>
<feature type="binding site" evidence="14">
    <location>
        <begin position="264"/>
        <end position="265"/>
    </location>
    <ligand>
        <name>4-CDP-2-C-methyl-D-erythritol 2-phosphate</name>
        <dbReference type="ChEBI" id="CHEBI:57919"/>
    </ligand>
</feature>
<evidence type="ECO:0000256" key="3">
    <source>
        <dbReference type="ARBA" id="ARBA00001968"/>
    </source>
</evidence>
<protein>
    <recommendedName>
        <fullName evidence="14">Bifunctional enzyme IspD/IspF</fullName>
    </recommendedName>
    <domain>
        <recommendedName>
            <fullName evidence="14">2-C-methyl-D-erythritol 4-phosphate cytidylyltransferase</fullName>
            <ecNumber evidence="14">2.7.7.60</ecNumber>
        </recommendedName>
        <alternativeName>
            <fullName evidence="14">4-diphosphocytidyl-2C-methyl-D-erythritol synthase</fullName>
        </alternativeName>
        <alternativeName>
            <fullName evidence="14">MEP cytidylyltransferase</fullName>
            <shortName evidence="14">MCT</shortName>
        </alternativeName>
    </domain>
    <domain>
        <recommendedName>
            <fullName evidence="14">2-C-methyl-D-erythritol 2,4-cyclodiphosphate synthase</fullName>
            <shortName evidence="14">MECDP-synthase</shortName>
            <shortName evidence="14">MECPP-synthase</shortName>
            <shortName evidence="14">MECPS</shortName>
            <ecNumber evidence="14">4.6.1.12</ecNumber>
        </recommendedName>
    </domain>
</protein>
<dbReference type="Gene3D" id="3.30.1330.50">
    <property type="entry name" value="2-C-methyl-D-erythritol 2,4-cyclodiphosphate synthase"/>
    <property type="match status" value="1"/>
</dbReference>
<evidence type="ECO:0000256" key="14">
    <source>
        <dbReference type="HAMAP-Rule" id="MF_01520"/>
    </source>
</evidence>
<keyword evidence="10 14" id="KW-0479">Metal-binding</keyword>
<comment type="pathway">
    <text evidence="5 14">Isoprenoid biosynthesis; isopentenyl diphosphate biosynthesis via DXP pathway; isopentenyl diphosphate from 1-deoxy-D-xylulose 5-phosphate: step 2/6.</text>
</comment>
<feature type="region of interest" description="2-C-methyl-D-erythritol 2,4-cyclodiphosphate synthase" evidence="14">
    <location>
        <begin position="232"/>
        <end position="390"/>
    </location>
</feature>
<dbReference type="PROSITE" id="PS01350">
    <property type="entry name" value="ISPF"/>
    <property type="match status" value="1"/>
</dbReference>
<dbReference type="InterPro" id="IPR029044">
    <property type="entry name" value="Nucleotide-diphossugar_trans"/>
</dbReference>
<dbReference type="UniPathway" id="UPA00056">
    <property type="reaction ID" value="UER00093"/>
</dbReference>
<feature type="region of interest" description="2-C-methyl-D-erythritol 4-phosphate cytidylyltransferase" evidence="14">
    <location>
        <begin position="1"/>
        <end position="231"/>
    </location>
</feature>
<evidence type="ECO:0000256" key="1">
    <source>
        <dbReference type="ARBA" id="ARBA00000200"/>
    </source>
</evidence>
<feature type="binding site" evidence="14">
    <location>
        <position position="240"/>
    </location>
    <ligand>
        <name>a divalent metal cation</name>
        <dbReference type="ChEBI" id="CHEBI:60240"/>
    </ligand>
</feature>
<dbReference type="CDD" id="cd00554">
    <property type="entry name" value="MECDP_synthase"/>
    <property type="match status" value="1"/>
</dbReference>
<dbReference type="GO" id="GO:0050518">
    <property type="term" value="F:2-C-methyl-D-erythritol 4-phosphate cytidylyltransferase activity"/>
    <property type="evidence" value="ECO:0007669"/>
    <property type="project" value="UniProtKB-UniRule"/>
</dbReference>
<evidence type="ECO:0000256" key="7">
    <source>
        <dbReference type="ARBA" id="ARBA00009789"/>
    </source>
</evidence>
<dbReference type="InterPro" id="IPR026596">
    <property type="entry name" value="IspD/F"/>
</dbReference>
<dbReference type="EC" id="4.6.1.12" evidence="14"/>
<dbReference type="Proteomes" id="UP000533469">
    <property type="component" value="Unassembled WGS sequence"/>
</dbReference>
<evidence type="ECO:0000256" key="13">
    <source>
        <dbReference type="ARBA" id="ARBA00023268"/>
    </source>
</evidence>
<feature type="binding site" evidence="14">
    <location>
        <position position="372"/>
    </location>
    <ligand>
        <name>4-CDP-2-C-methyl-D-erythritol 2-phosphate</name>
        <dbReference type="ChEBI" id="CHEBI:57919"/>
    </ligand>
</feature>
<dbReference type="NCBIfam" id="TIGR00453">
    <property type="entry name" value="ispD"/>
    <property type="match status" value="1"/>
</dbReference>
<keyword evidence="8 14" id="KW-0808">Transferase</keyword>
<proteinExistence type="inferred from homology"/>
<comment type="caution">
    <text evidence="16">The sequence shown here is derived from an EMBL/GenBank/DDBJ whole genome shotgun (WGS) entry which is preliminary data.</text>
</comment>
<name>A0A839Z9L7_9HYPH</name>
<comment type="cofactor">
    <cofactor evidence="3 14">
        <name>a divalent metal cation</name>
        <dbReference type="ChEBI" id="CHEBI:60240"/>
    </cofactor>
</comment>
<organism evidence="16 17">
    <name type="scientific">Ancylobacter tetraedralis</name>
    <dbReference type="NCBI Taxonomy" id="217068"/>
    <lineage>
        <taxon>Bacteria</taxon>
        <taxon>Pseudomonadati</taxon>
        <taxon>Pseudomonadota</taxon>
        <taxon>Alphaproteobacteria</taxon>
        <taxon>Hyphomicrobiales</taxon>
        <taxon>Xanthobacteraceae</taxon>
        <taxon>Ancylobacter</taxon>
    </lineage>
</organism>
<comment type="similarity">
    <text evidence="7">Belongs to the IspD/TarI cytidylyltransferase family. IspD subfamily.</text>
</comment>
<dbReference type="CDD" id="cd02516">
    <property type="entry name" value="CDP-ME_synthetase"/>
    <property type="match status" value="1"/>
</dbReference>
<dbReference type="GO" id="GO:0019288">
    <property type="term" value="P:isopentenyl diphosphate biosynthetic process, methylerythritol 4-phosphate pathway"/>
    <property type="evidence" value="ECO:0007669"/>
    <property type="project" value="UniProtKB-UniRule"/>
</dbReference>
<keyword evidence="12 14" id="KW-0456">Lyase</keyword>
<dbReference type="NCBIfam" id="TIGR00151">
    <property type="entry name" value="ispF"/>
    <property type="match status" value="1"/>
</dbReference>
<dbReference type="NCBIfam" id="NF006899">
    <property type="entry name" value="PRK09382.1"/>
    <property type="match status" value="1"/>
</dbReference>
<dbReference type="HAMAP" id="MF_01520">
    <property type="entry name" value="IspDF"/>
    <property type="match status" value="1"/>
</dbReference>
<evidence type="ECO:0000256" key="4">
    <source>
        <dbReference type="ARBA" id="ARBA00004709"/>
    </source>
</evidence>
<dbReference type="Gene3D" id="3.90.550.10">
    <property type="entry name" value="Spore Coat Polysaccharide Biosynthesis Protein SpsA, Chain A"/>
    <property type="match status" value="1"/>
</dbReference>
<comment type="similarity">
    <text evidence="14">In the N-terminal section; belongs to the IspD/TarI cytidylyltransferase family. IspD subfamily.</text>
</comment>
<feature type="domain" description="2-C-methyl-D-erythritol 2,4-cyclodiphosphate synthase" evidence="15">
    <location>
        <begin position="232"/>
        <end position="384"/>
    </location>
</feature>
<evidence type="ECO:0000256" key="12">
    <source>
        <dbReference type="ARBA" id="ARBA00023239"/>
    </source>
</evidence>
<dbReference type="PANTHER" id="PTHR43181:SF1">
    <property type="entry name" value="2-C-METHYL-D-ERYTHRITOL 2,4-CYCLODIPHOSPHATE SYNTHASE, CHLOROPLASTIC"/>
    <property type="match status" value="1"/>
</dbReference>
<dbReference type="FunFam" id="3.90.550.10:FF:000003">
    <property type="entry name" value="2-C-methyl-D-erythritol 4-phosphate cytidylyltransferase"/>
    <property type="match status" value="1"/>
</dbReference>